<evidence type="ECO:0000313" key="8">
    <source>
        <dbReference type="EMBL" id="KAL3781202.1"/>
    </source>
</evidence>
<organism evidence="8 9">
    <name type="scientific">Stephanodiscus triporus</name>
    <dbReference type="NCBI Taxonomy" id="2934178"/>
    <lineage>
        <taxon>Eukaryota</taxon>
        <taxon>Sar</taxon>
        <taxon>Stramenopiles</taxon>
        <taxon>Ochrophyta</taxon>
        <taxon>Bacillariophyta</taxon>
        <taxon>Coscinodiscophyceae</taxon>
        <taxon>Thalassiosirophycidae</taxon>
        <taxon>Stephanodiscales</taxon>
        <taxon>Stephanodiscaceae</taxon>
        <taxon>Stephanodiscus</taxon>
    </lineage>
</organism>
<dbReference type="InterPro" id="IPR005123">
    <property type="entry name" value="Oxoglu/Fe-dep_dioxygenase_dom"/>
</dbReference>
<name>A0ABD3P040_9STRA</name>
<sequence>MGKRGKAARKRRRANEVVNTAALASKFATTRADAADDYCRLRSDDDSTDDGDSATAETTGQHGIPDEALDATVATLHRLCGLVDPASGKPALKDKRYRSLRRVLYELQSGGAGGGIITFPSSGANAGGAVSSLSGAERIDNPPPPVSSSRITREISAQIENGAWEMAVNTLRNVRRRQVEHHSIRGDDEEMAKKCSANDYLRPKLGAVQRWVRQVDAVGTEDSLALCVLDAILRLVSPETILPVDAVDMQNATWARLGVNRSPSDGGDGKRDECGGSVRLFPQLDLRQRGLGSMPPDDDRVEHDIIDSLVSRMQVGEDGVRQITCSEARAHRNVLFRRCGFEKGVERAPPNRYDLEIVTTAPIVEVKSLDTSISLDTTLSGHHVLLKNCGSLPIVKTSLPYVRDSFLLENVLSPTECDRLIASAELAVYHPDEPLGGQPGASILAHACVWVVDRKLERTIFERVKRFLPSYEQSRQEQCSGDVETFEPLGLNRRFRFYRYVPNRYYRPHIDGAWPPSGFDGEGNYRYDICNETNKNGVQFVLNLAGADKNTPKQPGDGKTGNCRRQMSRLTFLIYLNDDFDGGHTTFLIPAAEKEGILNAFPVNPVRGGILVFPHGTCAAPLHEGSPVLQRCKYVVRTEVEYFV</sequence>
<evidence type="ECO:0000313" key="9">
    <source>
        <dbReference type="Proteomes" id="UP001530315"/>
    </source>
</evidence>
<keyword evidence="4" id="KW-0560">Oxidoreductase</keyword>
<dbReference type="GO" id="GO:0046872">
    <property type="term" value="F:metal ion binding"/>
    <property type="evidence" value="ECO:0007669"/>
    <property type="project" value="UniProtKB-KW"/>
</dbReference>
<protein>
    <recommendedName>
        <fullName evidence="7">Fe2OG dioxygenase domain-containing protein</fullName>
    </recommendedName>
</protein>
<evidence type="ECO:0000256" key="3">
    <source>
        <dbReference type="ARBA" id="ARBA00022964"/>
    </source>
</evidence>
<keyword evidence="2" id="KW-0479">Metal-binding</keyword>
<dbReference type="EMBL" id="JALLAZ020001080">
    <property type="protein sequence ID" value="KAL3781202.1"/>
    <property type="molecule type" value="Genomic_DNA"/>
</dbReference>
<accession>A0ABD3P040</accession>
<dbReference type="SMART" id="SM00702">
    <property type="entry name" value="P4Hc"/>
    <property type="match status" value="1"/>
</dbReference>
<dbReference type="PANTHER" id="PTHR10869:SF247">
    <property type="entry name" value="FE2OG DIOXYGENASE DOMAIN-CONTAINING PROTEIN"/>
    <property type="match status" value="1"/>
</dbReference>
<dbReference type="Proteomes" id="UP001530315">
    <property type="component" value="Unassembled WGS sequence"/>
</dbReference>
<feature type="region of interest" description="Disordered" evidence="6">
    <location>
        <begin position="40"/>
        <end position="66"/>
    </location>
</feature>
<dbReference type="PANTHER" id="PTHR10869">
    <property type="entry name" value="PROLYL 4-HYDROXYLASE ALPHA SUBUNIT"/>
    <property type="match status" value="1"/>
</dbReference>
<keyword evidence="3" id="KW-0223">Dioxygenase</keyword>
<dbReference type="InterPro" id="IPR006620">
    <property type="entry name" value="Pro_4_hyd_alph"/>
</dbReference>
<evidence type="ECO:0000256" key="6">
    <source>
        <dbReference type="SAM" id="MobiDB-lite"/>
    </source>
</evidence>
<dbReference type="PROSITE" id="PS51471">
    <property type="entry name" value="FE2OG_OXY"/>
    <property type="match status" value="1"/>
</dbReference>
<dbReference type="AlphaFoldDB" id="A0ABD3P040"/>
<keyword evidence="5" id="KW-0408">Iron</keyword>
<evidence type="ECO:0000256" key="2">
    <source>
        <dbReference type="ARBA" id="ARBA00022723"/>
    </source>
</evidence>
<keyword evidence="9" id="KW-1185">Reference proteome</keyword>
<dbReference type="Gene3D" id="2.60.120.620">
    <property type="entry name" value="q2cbj1_9rhob like domain"/>
    <property type="match status" value="1"/>
</dbReference>
<evidence type="ECO:0000259" key="7">
    <source>
        <dbReference type="PROSITE" id="PS51471"/>
    </source>
</evidence>
<comment type="caution">
    <text evidence="8">The sequence shown here is derived from an EMBL/GenBank/DDBJ whole genome shotgun (WGS) entry which is preliminary data.</text>
</comment>
<evidence type="ECO:0000256" key="4">
    <source>
        <dbReference type="ARBA" id="ARBA00023002"/>
    </source>
</evidence>
<dbReference type="InterPro" id="IPR045054">
    <property type="entry name" value="P4HA-like"/>
</dbReference>
<reference evidence="8 9" key="1">
    <citation type="submission" date="2024-10" db="EMBL/GenBank/DDBJ databases">
        <title>Updated reference genomes for cyclostephanoid diatoms.</title>
        <authorList>
            <person name="Roberts W.R."/>
            <person name="Alverson A.J."/>
        </authorList>
    </citation>
    <scope>NUCLEOTIDE SEQUENCE [LARGE SCALE GENOMIC DNA]</scope>
    <source>
        <strain evidence="8 9">AJA276-08</strain>
    </source>
</reference>
<gene>
    <name evidence="8" type="ORF">ACHAW5_007014</name>
</gene>
<proteinExistence type="predicted"/>
<dbReference type="GO" id="GO:0051213">
    <property type="term" value="F:dioxygenase activity"/>
    <property type="evidence" value="ECO:0007669"/>
    <property type="project" value="UniProtKB-KW"/>
</dbReference>
<evidence type="ECO:0000256" key="5">
    <source>
        <dbReference type="ARBA" id="ARBA00023004"/>
    </source>
</evidence>
<feature type="domain" description="Fe2OG dioxygenase" evidence="7">
    <location>
        <begin position="485"/>
        <end position="644"/>
    </location>
</feature>
<evidence type="ECO:0000256" key="1">
    <source>
        <dbReference type="ARBA" id="ARBA00001961"/>
    </source>
</evidence>
<comment type="cofactor">
    <cofactor evidence="1">
        <name>L-ascorbate</name>
        <dbReference type="ChEBI" id="CHEBI:38290"/>
    </cofactor>
</comment>